<keyword evidence="2" id="KW-0378">Hydrolase</keyword>
<reference evidence="2 3" key="1">
    <citation type="submission" date="2021-04" db="EMBL/GenBank/DDBJ databases">
        <title>Paenibacillus sp. DLE-14 whole genome sequence.</title>
        <authorList>
            <person name="Ham Y.J."/>
        </authorList>
    </citation>
    <scope>NUCLEOTIDE SEQUENCE [LARGE SCALE GENOMIC DNA]</scope>
    <source>
        <strain evidence="2 3">DLE-14</strain>
    </source>
</reference>
<protein>
    <submittedName>
        <fullName evidence="2">Restriction endonuclease</fullName>
    </submittedName>
</protein>
<dbReference type="InterPro" id="IPR011856">
    <property type="entry name" value="tRNA_endonuc-like_dom_sf"/>
</dbReference>
<name>A0ABS5C9W1_9BACL</name>
<evidence type="ECO:0000313" key="2">
    <source>
        <dbReference type="EMBL" id="MBP3962610.1"/>
    </source>
</evidence>
<dbReference type="Gene3D" id="3.40.1350.10">
    <property type="match status" value="1"/>
</dbReference>
<keyword evidence="3" id="KW-1185">Reference proteome</keyword>
<dbReference type="SUPFAM" id="SSF52980">
    <property type="entry name" value="Restriction endonuclease-like"/>
    <property type="match status" value="1"/>
</dbReference>
<evidence type="ECO:0000313" key="3">
    <source>
        <dbReference type="Proteomes" id="UP000673394"/>
    </source>
</evidence>
<organism evidence="2 3">
    <name type="scientific">Paenibacillus lignilyticus</name>
    <dbReference type="NCBI Taxonomy" id="1172615"/>
    <lineage>
        <taxon>Bacteria</taxon>
        <taxon>Bacillati</taxon>
        <taxon>Bacillota</taxon>
        <taxon>Bacilli</taxon>
        <taxon>Bacillales</taxon>
        <taxon>Paenibacillaceae</taxon>
        <taxon>Paenibacillus</taxon>
    </lineage>
</organism>
<dbReference type="GO" id="GO:0004519">
    <property type="term" value="F:endonuclease activity"/>
    <property type="evidence" value="ECO:0007669"/>
    <property type="project" value="UniProtKB-KW"/>
</dbReference>
<dbReference type="RefSeq" id="WP_210657567.1">
    <property type="nucleotide sequence ID" value="NZ_JAGKSP010000002.1"/>
</dbReference>
<dbReference type="InterPro" id="IPR007560">
    <property type="entry name" value="Restrct_endonuc_IV_Mrr"/>
</dbReference>
<gene>
    <name evidence="2" type="ORF">I8J30_07810</name>
</gene>
<sequence length="82" mass="8950">MGLCYNYPVGFEPIAIIHSQMIKQKAAGGYVVTTSSFTQNAVDYAKGLNIELIGGQNLVELWIDSLEKKGALYSKLIQPSTI</sequence>
<proteinExistence type="predicted"/>
<dbReference type="Pfam" id="PF04471">
    <property type="entry name" value="Mrr_cat"/>
    <property type="match status" value="1"/>
</dbReference>
<dbReference type="EMBL" id="JAGKSP010000002">
    <property type="protein sequence ID" value="MBP3962610.1"/>
    <property type="molecule type" value="Genomic_DNA"/>
</dbReference>
<comment type="caution">
    <text evidence="2">The sequence shown here is derived from an EMBL/GenBank/DDBJ whole genome shotgun (WGS) entry which is preliminary data.</text>
</comment>
<keyword evidence="2" id="KW-0540">Nuclease</keyword>
<evidence type="ECO:0000259" key="1">
    <source>
        <dbReference type="Pfam" id="PF04471"/>
    </source>
</evidence>
<accession>A0ABS5C9W1</accession>
<dbReference type="Proteomes" id="UP000673394">
    <property type="component" value="Unassembled WGS sequence"/>
</dbReference>
<feature type="domain" description="Restriction endonuclease type IV Mrr" evidence="1">
    <location>
        <begin position="5"/>
        <end position="61"/>
    </location>
</feature>
<keyword evidence="2" id="KW-0255">Endonuclease</keyword>
<dbReference type="InterPro" id="IPR011335">
    <property type="entry name" value="Restrct_endonuc-II-like"/>
</dbReference>